<feature type="compositionally biased region" description="Basic residues" evidence="1">
    <location>
        <begin position="55"/>
        <end position="64"/>
    </location>
</feature>
<dbReference type="EMBL" id="HBIP01023587">
    <property type="protein sequence ID" value="CAE0499054.1"/>
    <property type="molecule type" value="Transcribed_RNA"/>
</dbReference>
<evidence type="ECO:0000256" key="1">
    <source>
        <dbReference type="SAM" id="MobiDB-lite"/>
    </source>
</evidence>
<accession>A0A7S3R0N2</accession>
<gene>
    <name evidence="2" type="ORF">DTER00134_LOCUS14127</name>
</gene>
<feature type="region of interest" description="Disordered" evidence="1">
    <location>
        <begin position="1"/>
        <end position="163"/>
    </location>
</feature>
<feature type="region of interest" description="Disordered" evidence="1">
    <location>
        <begin position="418"/>
        <end position="443"/>
    </location>
</feature>
<name>A0A7S3R0N2_DUNTE</name>
<organism evidence="2">
    <name type="scientific">Dunaliella tertiolecta</name>
    <name type="common">Green alga</name>
    <dbReference type="NCBI Taxonomy" id="3047"/>
    <lineage>
        <taxon>Eukaryota</taxon>
        <taxon>Viridiplantae</taxon>
        <taxon>Chlorophyta</taxon>
        <taxon>core chlorophytes</taxon>
        <taxon>Chlorophyceae</taxon>
        <taxon>CS clade</taxon>
        <taxon>Chlamydomonadales</taxon>
        <taxon>Dunaliellaceae</taxon>
        <taxon>Dunaliella</taxon>
    </lineage>
</organism>
<reference evidence="2" key="1">
    <citation type="submission" date="2021-01" db="EMBL/GenBank/DDBJ databases">
        <authorList>
            <person name="Corre E."/>
            <person name="Pelletier E."/>
            <person name="Niang G."/>
            <person name="Scheremetjew M."/>
            <person name="Finn R."/>
            <person name="Kale V."/>
            <person name="Holt S."/>
            <person name="Cochrane G."/>
            <person name="Meng A."/>
            <person name="Brown T."/>
            <person name="Cohen L."/>
        </authorList>
    </citation>
    <scope>NUCLEOTIDE SEQUENCE</scope>
    <source>
        <strain evidence="2">CCMP1320</strain>
    </source>
</reference>
<evidence type="ECO:0000313" key="2">
    <source>
        <dbReference type="EMBL" id="CAE0499054.1"/>
    </source>
</evidence>
<feature type="compositionally biased region" description="Polar residues" evidence="1">
    <location>
        <begin position="37"/>
        <end position="46"/>
    </location>
</feature>
<dbReference type="AlphaFoldDB" id="A0A7S3R0N2"/>
<protein>
    <submittedName>
        <fullName evidence="2">Uncharacterized protein</fullName>
    </submittedName>
</protein>
<proteinExistence type="predicted"/>
<sequence length="443" mass="47203">MAESKRPSPFQALADNQQPAPSPSSPTSLPAKGQECPQRQSDSKLLSSIWPWQRLIRRPTRKSKTSLNCPQLDPQVGNKETLPAAAKNGQQPAQHPPAVESGRLSQPQKAAVEDTARPPSSPFAQRVPVDQGRPQLEHAAVEDTTQPPSSPFAQRVPVDQRQPQFGHAAVEDTAQLPPSHSQRVSGDQRHLLLEHAAVGDTAQLPSLPFQHASLLLDRGLEAQRVALHRQLRKGPKKSITFALESPSYSGFPSSHAGLQVHSEVHSSQKAHPMQVEDRARSCGLPSKPMPGRVPASPFRHVDGGCHSGPLSVADAAKNVAKNARATPRLARVMSWKVTQASSLSNQGLGSAEAEASSLTRLGSSTSQLSAHCEALSSTSQLSAHCEALSSQLSLSSSFPKIGVNQGYVVIGPSQDDLINQGTSFSQGRGHRSSPGSIMGERPA</sequence>